<gene>
    <name evidence="2" type="ORF">DGYR_LOCUS346</name>
</gene>
<dbReference type="GO" id="GO:0000149">
    <property type="term" value="F:SNARE binding"/>
    <property type="evidence" value="ECO:0007669"/>
    <property type="project" value="TreeGrafter"/>
</dbReference>
<dbReference type="InterPro" id="IPR029145">
    <property type="entry name" value="NBAS_N"/>
</dbReference>
<accession>A0A7I8V8Q6</accession>
<evidence type="ECO:0000259" key="1">
    <source>
        <dbReference type="Pfam" id="PF15492"/>
    </source>
</evidence>
<keyword evidence="3" id="KW-1185">Reference proteome</keyword>
<protein>
    <submittedName>
        <fullName evidence="2">DgyrCDS348</fullName>
    </submittedName>
</protein>
<dbReference type="PANTHER" id="PTHR15922">
    <property type="entry name" value="NEUROBLASTOMA-AMPLIFIED SEQUENCE"/>
    <property type="match status" value="1"/>
</dbReference>
<dbReference type="GO" id="GO:0006890">
    <property type="term" value="P:retrograde vesicle-mediated transport, Golgi to endoplasmic reticulum"/>
    <property type="evidence" value="ECO:0007669"/>
    <property type="project" value="TreeGrafter"/>
</dbReference>
<dbReference type="GO" id="GO:0070939">
    <property type="term" value="C:Dsl1/NZR complex"/>
    <property type="evidence" value="ECO:0007669"/>
    <property type="project" value="TreeGrafter"/>
</dbReference>
<feature type="domain" description="Neuroblastoma-amplified sequence N-terminal" evidence="1">
    <location>
        <begin position="86"/>
        <end position="366"/>
    </location>
</feature>
<evidence type="ECO:0000313" key="3">
    <source>
        <dbReference type="Proteomes" id="UP000549394"/>
    </source>
</evidence>
<comment type="caution">
    <text evidence="2">The sequence shown here is derived from an EMBL/GenBank/DDBJ whole genome shotgun (WGS) entry which is preliminary data.</text>
</comment>
<dbReference type="OrthoDB" id="19988at2759"/>
<dbReference type="SUPFAM" id="SSF50978">
    <property type="entry name" value="WD40 repeat-like"/>
    <property type="match status" value="1"/>
</dbReference>
<evidence type="ECO:0000313" key="2">
    <source>
        <dbReference type="EMBL" id="CAD5110997.1"/>
    </source>
</evidence>
<dbReference type="InterPro" id="IPR036322">
    <property type="entry name" value="WD40_repeat_dom_sf"/>
</dbReference>
<reference evidence="2 3" key="1">
    <citation type="submission" date="2020-08" db="EMBL/GenBank/DDBJ databases">
        <authorList>
            <person name="Hejnol A."/>
        </authorList>
    </citation>
    <scope>NUCLEOTIDE SEQUENCE [LARGE SCALE GENOMIC DNA]</scope>
</reference>
<dbReference type="Proteomes" id="UP000549394">
    <property type="component" value="Unassembled WGS sequence"/>
</dbReference>
<dbReference type="EMBL" id="CAJFCJ010000001">
    <property type="protein sequence ID" value="CAD5110997.1"/>
    <property type="molecule type" value="Genomic_DNA"/>
</dbReference>
<proteinExistence type="predicted"/>
<name>A0A7I8V8Q6_9ANNE</name>
<sequence length="2202" mass="254151">MDDDVEDNNILYDLTVHHEWTQENEGVNKQQKEKSSIECIQRAGTLNTLSNVTWTALRSVGVKTRLDRISQLSEKFVDLIQSQIPWRIVTNKDGELLAILQDQFIEIRDREEDYSTVQMKFDVGSDTNPHWRSIAFDDDNELIAYADSCGNVIIYELSGTEICKIPGSYCPMGNDYSKAVCALIFVDAKKLKKRNILKRLMVITYRGILKCYNILNDGTAEFSHEFSFCPYYQHGVSGVVYVPKYDLLLMGGTIFGTAPICPTSTDIGLSAWRMLSDQPYYKLVTNYDDDVKSMKHKEAWRRLKSYTFSYKTTDIGIFKFALTENGQKLAAIHNCGSMSVWDVPSLRLRVYQPEKEQPLFNQMNQEKSDNPKFRKTMKEFLQAYFLNDINWWNDNSIILSRGTGNLTIIDEKIMSNIMGDSPQWFEPSPRLSLAKNGSVVILECERKLQKRRLEDVSDYDDSDDEDYSILRKSSRMLTKALYSLTEKEQYRSARKKPKITGKIYRLVSLSSTTPEELYSRKIDLEEYGEAIILAQNYHLDTDLVYQTQWKKSQANIHAIKDYLSKVKNRSWVLNECINRVPDDIDAARELLEFGLGGTDIETLVRLQDVNDGKFTTYNPADDTENDDDNDAIRERKMNLAKTINFSNISEDGKEICKVRLLLLQYLDRLKTYEDILGGVYFSAERYEADVYKKFRRENIVKATLDFTRAGNWTAVDIMFSYYGEQLIEHKLPILSNFPETLSPSSYRSILPECSMEIEENADDLDYENNWRLSDWCEEDFCKKYVQENKECNLDILYLKSDLDRFRGNDLSEDKISEWYLFRAKQIESLSNRVDYAIELLIFGMENNVKNLDQLKESLLTLELLVYECQVADNMNLEELNKLNELEKIKLMMSTSPEEMFAKNTFRWLLPFLERSENSDHLLKEYLIELAKENLKLCSIIFQHSKYEMEQRVITNEEILIESAVNCIYSCQRNDQLNVCFEILECLSEKRAGSSAIINELHNRVDELEICLSAAEILEKIEYPCIISFIRDTMKNEDASKKFFRDLLHSITNRIPKLEAPQLIILYNHLKSIRSQTFSLFKENELVELFVKQLLLSSDQRYIDIASRMMERSLVESSTRIPDRDFGRKVDYKTGVEIVVEASKEYFDAAAGIADSNMELAKSCLSLIKDKPKAVRGEWDLLEAYILLDEFGANVLPLQLRLSDSKAGLIKKAIKVHKTSYKFADKLLKLGLLLKIEEGVVLMEIIQAAIDNDDSETAVRQCLNAIKIDFPGVWQHCKLLANDKKTSYENRLFFLKYSSLYCPENELDDIIKTKLILEKDILSNEIKEKNFTESIKNLSKVDWKNFLTENVTQALFSNENYYKSLKNGDNKMLEKYGLHAFFGGKANNSNFFNDFSQTCYESLNAVVPTTSFHRNYCVIRLASLEKSLEVTEQLITEKDVNEALINLARETLSNDFALSSLFLSNVTDESAIEEYLESLPKTEVTLDLKIYAYALKLIGTQKGKNTLDFSFKRVHDVEKYINTTESELGKKLEAAKEAKEQFVEAKKLQNLGKGVDAERFMNDEEYKKETILGLIMTIEDGVYNLAVQLAKRYKIDIWDVYMTHVEFLFEESELKTNEIEARLENRGLLRNLLKQEERLADRIINFVLPIIDGRDYERILYIFHLLEKIDKDKEISNLSITTHIKLLKKLKSLSIELDYKKLTNGKENSINVLEPILTTDNINSLAKLAYNLTDGKGNFLQPSAVYRIWCSIKFWKSDCKKENEWLKNYENCTNFIAKLIPEHLIEFMDDVTFSEKSLKNLNTSIRIKLNKRALDLAQSLSNGANGNAWKNAAKHFETSINHLQSLTSSKSFEDLRQRDDMKGYVDLVDLCRSDKDKFKEICIKAALEGKSVKFVEEFMSLNNLSGWTVKVVFCEALKTIIDEIQNDESKLRDLERVAKEVHLYETEWVEVLNILGNIFDLNSDDSTLLALYRTKTIISKHWNIDSSNITIGNSKERLELIKTLLEMSNSADEFLAITDLTKSWSEFNEGDLCNEIWLSICLKLIETMDKNSSKYITGILDGVKIGEEVVSKLFSALKLLNLDICAIRIVLNTEHTSLYENSMTILENHVEPQPEFRNELLDIVLKRHLVSSTLNTPYYAVIYDKLLESTKDSPYHLRPEVIANQLIQQGYPAIGASLLLAHKGSATLRTFSNALSFGKRERP</sequence>
<dbReference type="Pfam" id="PF15492">
    <property type="entry name" value="Nbas_N"/>
    <property type="match status" value="1"/>
</dbReference>
<organism evidence="2 3">
    <name type="scientific">Dimorphilus gyrociliatus</name>
    <dbReference type="NCBI Taxonomy" id="2664684"/>
    <lineage>
        <taxon>Eukaryota</taxon>
        <taxon>Metazoa</taxon>
        <taxon>Spiralia</taxon>
        <taxon>Lophotrochozoa</taxon>
        <taxon>Annelida</taxon>
        <taxon>Polychaeta</taxon>
        <taxon>Polychaeta incertae sedis</taxon>
        <taxon>Dinophilidae</taxon>
        <taxon>Dimorphilus</taxon>
    </lineage>
</organism>
<dbReference type="PANTHER" id="PTHR15922:SF2">
    <property type="entry name" value="NBAS SUBUNIT OF NRZ TETHERING COMPLEX"/>
    <property type="match status" value="1"/>
</dbReference>